<dbReference type="KEGG" id="ftj:FTUN_1905"/>
<evidence type="ECO:0000313" key="4">
    <source>
        <dbReference type="EMBL" id="QJW94385.1"/>
    </source>
</evidence>
<dbReference type="SUPFAM" id="SSF46626">
    <property type="entry name" value="Cytochrome c"/>
    <property type="match status" value="1"/>
</dbReference>
<keyword evidence="5" id="KW-1185">Reference proteome</keyword>
<gene>
    <name evidence="4" type="ORF">FTUN_1905</name>
</gene>
<feature type="transmembrane region" description="Helical" evidence="2">
    <location>
        <begin position="256"/>
        <end position="278"/>
    </location>
</feature>
<sequence length="286" mass="30158">MKWQIAIPVLVTVAPVTRAGDAAPPPTPERDLGAEVRRVFAAKCAACHGPELAKPKGRFGYVLDLKRVASNPEMVVPSRPDESELWVLIGRNEMPPPDSPHGPLSVGEKETVRAWIAAGSPDAQVPSAANSDAPEPSPPRVRAPDRAIRWFGRFHLLALHFPIALMIAAGVGELVSVWRGSRGPSPAVQFCVLLAALAVIPTVILGWLHAAAGSGAGSPPLLTAHRWVGTIAGIWVVGTACGAARDVRGGRRSRGVRVALAIGTVLVVGTAHFGGLMAHGRDYFDW</sequence>
<evidence type="ECO:0000313" key="5">
    <source>
        <dbReference type="Proteomes" id="UP000503447"/>
    </source>
</evidence>
<dbReference type="GO" id="GO:0009055">
    <property type="term" value="F:electron transfer activity"/>
    <property type="evidence" value="ECO:0007669"/>
    <property type="project" value="InterPro"/>
</dbReference>
<accession>A0A6M5YKA0</accession>
<keyword evidence="2" id="KW-0812">Transmembrane</keyword>
<keyword evidence="2" id="KW-1133">Transmembrane helix</keyword>
<proteinExistence type="predicted"/>
<protein>
    <recommendedName>
        <fullName evidence="3">Cytochrome C Planctomycete-type domain-containing protein</fullName>
    </recommendedName>
</protein>
<dbReference type="AlphaFoldDB" id="A0A6M5YKA0"/>
<dbReference type="EMBL" id="CP053452">
    <property type="protein sequence ID" value="QJW94385.1"/>
    <property type="molecule type" value="Genomic_DNA"/>
</dbReference>
<dbReference type="RefSeq" id="WP_171470398.1">
    <property type="nucleotide sequence ID" value="NZ_CP053452.2"/>
</dbReference>
<dbReference type="Pfam" id="PF07635">
    <property type="entry name" value="PSCyt1"/>
    <property type="match status" value="1"/>
</dbReference>
<organism evidence="4 5">
    <name type="scientific">Frigoriglobus tundricola</name>
    <dbReference type="NCBI Taxonomy" id="2774151"/>
    <lineage>
        <taxon>Bacteria</taxon>
        <taxon>Pseudomonadati</taxon>
        <taxon>Planctomycetota</taxon>
        <taxon>Planctomycetia</taxon>
        <taxon>Gemmatales</taxon>
        <taxon>Gemmataceae</taxon>
        <taxon>Frigoriglobus</taxon>
    </lineage>
</organism>
<evidence type="ECO:0000259" key="3">
    <source>
        <dbReference type="Pfam" id="PF07635"/>
    </source>
</evidence>
<feature type="region of interest" description="Disordered" evidence="1">
    <location>
        <begin position="121"/>
        <end position="141"/>
    </location>
</feature>
<feature type="transmembrane region" description="Helical" evidence="2">
    <location>
        <begin position="190"/>
        <end position="212"/>
    </location>
</feature>
<evidence type="ECO:0000256" key="2">
    <source>
        <dbReference type="SAM" id="Phobius"/>
    </source>
</evidence>
<evidence type="ECO:0000256" key="1">
    <source>
        <dbReference type="SAM" id="MobiDB-lite"/>
    </source>
</evidence>
<dbReference type="GO" id="GO:0020037">
    <property type="term" value="F:heme binding"/>
    <property type="evidence" value="ECO:0007669"/>
    <property type="project" value="InterPro"/>
</dbReference>
<keyword evidence="2" id="KW-0472">Membrane</keyword>
<feature type="transmembrane region" description="Helical" evidence="2">
    <location>
        <begin position="154"/>
        <end position="178"/>
    </location>
</feature>
<reference evidence="5" key="1">
    <citation type="submission" date="2020-05" db="EMBL/GenBank/DDBJ databases">
        <title>Frigoriglobus tundricola gen. nov., sp. nov., a psychrotolerant cellulolytic planctomycete of the family Gemmataceae with two divergent copies of 16S rRNA gene.</title>
        <authorList>
            <person name="Kulichevskaya I.S."/>
            <person name="Ivanova A.A."/>
            <person name="Naumoff D.G."/>
            <person name="Beletsky A.V."/>
            <person name="Rijpstra W.I.C."/>
            <person name="Sinninghe Damste J.S."/>
            <person name="Mardanov A.V."/>
            <person name="Ravin N.V."/>
            <person name="Dedysh S.N."/>
        </authorList>
    </citation>
    <scope>NUCLEOTIDE SEQUENCE [LARGE SCALE GENOMIC DNA]</scope>
    <source>
        <strain evidence="5">PL17</strain>
    </source>
</reference>
<dbReference type="Proteomes" id="UP000503447">
    <property type="component" value="Chromosome"/>
</dbReference>
<feature type="transmembrane region" description="Helical" evidence="2">
    <location>
        <begin position="224"/>
        <end position="244"/>
    </location>
</feature>
<dbReference type="InterPro" id="IPR036909">
    <property type="entry name" value="Cyt_c-like_dom_sf"/>
</dbReference>
<feature type="domain" description="Cytochrome C Planctomycete-type" evidence="3">
    <location>
        <begin position="44"/>
        <end position="98"/>
    </location>
</feature>
<dbReference type="InterPro" id="IPR011429">
    <property type="entry name" value="Cyt_c_Planctomycete-type"/>
</dbReference>
<name>A0A6M5YKA0_9BACT</name>